<dbReference type="AlphaFoldDB" id="V5BZK0"/>
<dbReference type="EMBL" id="AYLO01000089">
    <property type="protein sequence ID" value="ESS71657.1"/>
    <property type="molecule type" value="Genomic_DNA"/>
</dbReference>
<feature type="transmembrane region" description="Helical" evidence="1">
    <location>
        <begin position="7"/>
        <end position="25"/>
    </location>
</feature>
<protein>
    <recommendedName>
        <fullName evidence="4">Transmembrane protein</fullName>
    </recommendedName>
</protein>
<keyword evidence="1" id="KW-0472">Membrane</keyword>
<evidence type="ECO:0000256" key="1">
    <source>
        <dbReference type="SAM" id="Phobius"/>
    </source>
</evidence>
<organism evidence="2 3">
    <name type="scientific">Methyloglobulus morosus KoM1</name>
    <dbReference type="NCBI Taxonomy" id="1116472"/>
    <lineage>
        <taxon>Bacteria</taxon>
        <taxon>Pseudomonadati</taxon>
        <taxon>Pseudomonadota</taxon>
        <taxon>Gammaproteobacteria</taxon>
        <taxon>Methylococcales</taxon>
        <taxon>Methylococcaceae</taxon>
        <taxon>Methyloglobulus</taxon>
    </lineage>
</organism>
<feature type="transmembrane region" description="Helical" evidence="1">
    <location>
        <begin position="31"/>
        <end position="61"/>
    </location>
</feature>
<evidence type="ECO:0000313" key="2">
    <source>
        <dbReference type="EMBL" id="ESS71657.1"/>
    </source>
</evidence>
<accession>V5BZK0</accession>
<keyword evidence="1" id="KW-1133">Transmembrane helix</keyword>
<dbReference type="Proteomes" id="UP000017842">
    <property type="component" value="Unassembled WGS sequence"/>
</dbReference>
<name>V5BZK0_9GAMM</name>
<reference evidence="2 3" key="1">
    <citation type="journal article" date="2013" name="Genome Announc.">
        <title>Draft Genome Sequence of the Methanotrophic Gammaproteobacterium Methyloglobulus morosus DSM 22980 Strain KoM1.</title>
        <authorList>
            <person name="Poehlein A."/>
            <person name="Deutzmann J.S."/>
            <person name="Daniel R."/>
            <person name="Simeonova D.D."/>
        </authorList>
    </citation>
    <scope>NUCLEOTIDE SEQUENCE [LARGE SCALE GENOMIC DNA]</scope>
    <source>
        <strain evidence="2 3">KoM1</strain>
    </source>
</reference>
<dbReference type="STRING" id="1116472.MGMO_93c00150"/>
<keyword evidence="3" id="KW-1185">Reference proteome</keyword>
<proteinExistence type="predicted"/>
<evidence type="ECO:0000313" key="3">
    <source>
        <dbReference type="Proteomes" id="UP000017842"/>
    </source>
</evidence>
<evidence type="ECO:0008006" key="4">
    <source>
        <dbReference type="Google" id="ProtNLM"/>
    </source>
</evidence>
<keyword evidence="1" id="KW-0812">Transmembrane</keyword>
<gene>
    <name evidence="2" type="ORF">MGMO_93c00150</name>
</gene>
<comment type="caution">
    <text evidence="2">The sequence shown here is derived from an EMBL/GenBank/DDBJ whole genome shotgun (WGS) entry which is preliminary data.</text>
</comment>
<sequence length="107" mass="12352">MKIMSIVRWVCLFPFIVLFGVWYLIKFMMGLIVLVLVAWLIHTLFGLAGDVVLTLPVIYVLSYLLPNPRLGDIANKIKFKIKANRKDKVMQRAQVVDFKAYRRGAKP</sequence>